<protein>
    <submittedName>
        <fullName evidence="2">YbaB/EbfC family nucleoid-associated protein</fullName>
    </submittedName>
</protein>
<feature type="region of interest" description="Disordered" evidence="1">
    <location>
        <begin position="104"/>
        <end position="147"/>
    </location>
</feature>
<proteinExistence type="predicted"/>
<feature type="compositionally biased region" description="Basic and acidic residues" evidence="1">
    <location>
        <begin position="120"/>
        <end position="147"/>
    </location>
</feature>
<evidence type="ECO:0000256" key="1">
    <source>
        <dbReference type="SAM" id="MobiDB-lite"/>
    </source>
</evidence>
<dbReference type="RefSeq" id="WP_319971195.1">
    <property type="nucleotide sequence ID" value="NZ_JAXAVW010000042.1"/>
</dbReference>
<dbReference type="Gene3D" id="3.30.1310.10">
    <property type="entry name" value="Nucleoid-associated protein YbaB-like domain"/>
    <property type="match status" value="1"/>
</dbReference>
<organism evidence="2 3">
    <name type="scientific">Lentzea miocenica</name>
    <dbReference type="NCBI Taxonomy" id="3095431"/>
    <lineage>
        <taxon>Bacteria</taxon>
        <taxon>Bacillati</taxon>
        <taxon>Actinomycetota</taxon>
        <taxon>Actinomycetes</taxon>
        <taxon>Pseudonocardiales</taxon>
        <taxon>Pseudonocardiaceae</taxon>
        <taxon>Lentzea</taxon>
    </lineage>
</organism>
<dbReference type="SUPFAM" id="SSF82607">
    <property type="entry name" value="YbaB-like"/>
    <property type="match status" value="1"/>
</dbReference>
<gene>
    <name evidence="2" type="ORF">SK803_38815</name>
</gene>
<evidence type="ECO:0000313" key="3">
    <source>
        <dbReference type="Proteomes" id="UP001285521"/>
    </source>
</evidence>
<dbReference type="Pfam" id="PF02575">
    <property type="entry name" value="YbaB_DNA_bd"/>
    <property type="match status" value="1"/>
</dbReference>
<reference evidence="2 3" key="1">
    <citation type="submission" date="2023-11" db="EMBL/GenBank/DDBJ databases">
        <title>Lentzea sokolovensis, sp. nov., Lentzea kristufkii, sp. nov., and Lentzea miocenensis, sp. nov., rare actinobacteria from Sokolov Coal Basin, Miocene lacustrine sediment, Czech Republic.</title>
        <authorList>
            <person name="Lara A."/>
            <person name="Kotroba L."/>
            <person name="Nouioui I."/>
            <person name="Neumann-Schaal M."/>
            <person name="Mast Y."/>
            <person name="Chronakova A."/>
        </authorList>
    </citation>
    <scope>NUCLEOTIDE SEQUENCE [LARGE SCALE GENOMIC DNA]</scope>
    <source>
        <strain evidence="2 3">BCCO 10_0856</strain>
    </source>
</reference>
<sequence length="147" mass="16161">MNVLDEIDAAVRQHTARQQQLTQAQAVVAERRFTDEIPDVVRVTVTGTGDLLDIELAPGCLDTGRQPHLLGDRITRAVANARRHASTAASEALTDVIGEQAANWIAGDAEPKPLPRGRSSRPDDKSTEDYFEDKDSSGFMEERPWLP</sequence>
<dbReference type="InterPro" id="IPR036894">
    <property type="entry name" value="YbaB-like_sf"/>
</dbReference>
<dbReference type="EMBL" id="JAXAVW010000042">
    <property type="protein sequence ID" value="MDX8036183.1"/>
    <property type="molecule type" value="Genomic_DNA"/>
</dbReference>
<comment type="caution">
    <text evidence="2">The sequence shown here is derived from an EMBL/GenBank/DDBJ whole genome shotgun (WGS) entry which is preliminary data.</text>
</comment>
<keyword evidence="3" id="KW-1185">Reference proteome</keyword>
<evidence type="ECO:0000313" key="2">
    <source>
        <dbReference type="EMBL" id="MDX8036183.1"/>
    </source>
</evidence>
<dbReference type="InterPro" id="IPR004401">
    <property type="entry name" value="YbaB/EbfC"/>
</dbReference>
<dbReference type="Proteomes" id="UP001285521">
    <property type="component" value="Unassembled WGS sequence"/>
</dbReference>
<accession>A0ABU4TDE4</accession>
<name>A0ABU4TDE4_9PSEU</name>